<accession>A0AAE3WA44</accession>
<dbReference type="PANTHER" id="PTHR43537:SF50">
    <property type="entry name" value="TRANSCRIPTIONAL REGULATORY PROTEIN"/>
    <property type="match status" value="1"/>
</dbReference>
<evidence type="ECO:0000256" key="3">
    <source>
        <dbReference type="ARBA" id="ARBA00023163"/>
    </source>
</evidence>
<dbReference type="GO" id="GO:0003700">
    <property type="term" value="F:DNA-binding transcription factor activity"/>
    <property type="evidence" value="ECO:0007669"/>
    <property type="project" value="InterPro"/>
</dbReference>
<evidence type="ECO:0000256" key="2">
    <source>
        <dbReference type="ARBA" id="ARBA00023125"/>
    </source>
</evidence>
<sequence length="231" mass="25596">MAEPILAEQIAKQLRRDILRGRLAPGASIKERDNAAELGVSRTPMREAIRSLAKEGLVILRPSRSPIVARPSFKQVSDQAEVLIALEKLSAELACKHATEKDVAKIEGIVDHMAAHFDTTDPLDMFEIDMSFHTAIAAASHNKALAETHCSYLQRLWRARYLAASQRRNRERVVNEHMRIVEALKARDISASRAAIDNHLWHLAEDIRGVIEAEAEAGDADPVEAKTGDTT</sequence>
<reference evidence="5" key="2">
    <citation type="submission" date="2023-02" db="EMBL/GenBank/DDBJ databases">
        <title>'Rhodoalgimonas zhirmunskyi' gen. nov., isolated from a red alga.</title>
        <authorList>
            <person name="Nedashkovskaya O.I."/>
            <person name="Otstavnykh N.Y."/>
            <person name="Bystritskaya E.P."/>
            <person name="Balabanova L.A."/>
            <person name="Isaeva M.P."/>
        </authorList>
    </citation>
    <scope>NUCLEOTIDE SEQUENCE</scope>
    <source>
        <strain evidence="5">KCTC 52189</strain>
    </source>
</reference>
<dbReference type="SUPFAM" id="SSF46785">
    <property type="entry name" value="Winged helix' DNA-binding domain"/>
    <property type="match status" value="1"/>
</dbReference>
<dbReference type="Proteomes" id="UP001226762">
    <property type="component" value="Unassembled WGS sequence"/>
</dbReference>
<reference evidence="5" key="1">
    <citation type="submission" date="2022-07" db="EMBL/GenBank/DDBJ databases">
        <authorList>
            <person name="Otstavnykh N."/>
            <person name="Isaeva M."/>
            <person name="Bystritskaya E."/>
        </authorList>
    </citation>
    <scope>NUCLEOTIDE SEQUENCE</scope>
    <source>
        <strain evidence="5">KCTC 52189</strain>
    </source>
</reference>
<keyword evidence="3" id="KW-0804">Transcription</keyword>
<dbReference type="InterPro" id="IPR011711">
    <property type="entry name" value="GntR_C"/>
</dbReference>
<dbReference type="CDD" id="cd07377">
    <property type="entry name" value="WHTH_GntR"/>
    <property type="match status" value="1"/>
</dbReference>
<dbReference type="GO" id="GO:0003677">
    <property type="term" value="F:DNA binding"/>
    <property type="evidence" value="ECO:0007669"/>
    <property type="project" value="UniProtKB-KW"/>
</dbReference>
<dbReference type="InterPro" id="IPR036390">
    <property type="entry name" value="WH_DNA-bd_sf"/>
</dbReference>
<dbReference type="SMART" id="SM00895">
    <property type="entry name" value="FCD"/>
    <property type="match status" value="1"/>
</dbReference>
<name>A0AAE3WA44_9RHOB</name>
<dbReference type="InterPro" id="IPR036388">
    <property type="entry name" value="WH-like_DNA-bd_sf"/>
</dbReference>
<keyword evidence="1" id="KW-0805">Transcription regulation</keyword>
<keyword evidence="6" id="KW-1185">Reference proteome</keyword>
<dbReference type="PROSITE" id="PS50949">
    <property type="entry name" value="HTH_GNTR"/>
    <property type="match status" value="1"/>
</dbReference>
<dbReference type="Pfam" id="PF00392">
    <property type="entry name" value="GntR"/>
    <property type="match status" value="1"/>
</dbReference>
<evidence type="ECO:0000313" key="6">
    <source>
        <dbReference type="Proteomes" id="UP001226762"/>
    </source>
</evidence>
<feature type="domain" description="HTH gntR-type" evidence="4">
    <location>
        <begin position="4"/>
        <end position="71"/>
    </location>
</feature>
<dbReference type="PRINTS" id="PR00035">
    <property type="entry name" value="HTHGNTR"/>
</dbReference>
<proteinExistence type="predicted"/>
<dbReference type="AlphaFoldDB" id="A0AAE3WA44"/>
<dbReference type="EMBL" id="JANHAX010000001">
    <property type="protein sequence ID" value="MDQ2088874.1"/>
    <property type="molecule type" value="Genomic_DNA"/>
</dbReference>
<dbReference type="SMART" id="SM00345">
    <property type="entry name" value="HTH_GNTR"/>
    <property type="match status" value="1"/>
</dbReference>
<dbReference type="Pfam" id="PF07729">
    <property type="entry name" value="FCD"/>
    <property type="match status" value="1"/>
</dbReference>
<evidence type="ECO:0000313" key="5">
    <source>
        <dbReference type="EMBL" id="MDQ2088874.1"/>
    </source>
</evidence>
<dbReference type="SUPFAM" id="SSF48008">
    <property type="entry name" value="GntR ligand-binding domain-like"/>
    <property type="match status" value="1"/>
</dbReference>
<dbReference type="Gene3D" id="1.10.10.10">
    <property type="entry name" value="Winged helix-like DNA-binding domain superfamily/Winged helix DNA-binding domain"/>
    <property type="match status" value="1"/>
</dbReference>
<organism evidence="5 6">
    <name type="scientific">Marimonas arenosa</name>
    <dbReference type="NCBI Taxonomy" id="1795305"/>
    <lineage>
        <taxon>Bacteria</taxon>
        <taxon>Pseudomonadati</taxon>
        <taxon>Pseudomonadota</taxon>
        <taxon>Alphaproteobacteria</taxon>
        <taxon>Rhodobacterales</taxon>
        <taxon>Paracoccaceae</taxon>
        <taxon>Marimonas</taxon>
    </lineage>
</organism>
<keyword evidence="2" id="KW-0238">DNA-binding</keyword>
<comment type="caution">
    <text evidence="5">The sequence shown here is derived from an EMBL/GenBank/DDBJ whole genome shotgun (WGS) entry which is preliminary data.</text>
</comment>
<evidence type="ECO:0000259" key="4">
    <source>
        <dbReference type="PROSITE" id="PS50949"/>
    </source>
</evidence>
<dbReference type="RefSeq" id="WP_306734134.1">
    <property type="nucleotide sequence ID" value="NZ_JANHAX010000001.1"/>
</dbReference>
<dbReference type="InterPro" id="IPR008920">
    <property type="entry name" value="TF_FadR/GntR_C"/>
</dbReference>
<protein>
    <submittedName>
        <fullName evidence="5">GntR family transcriptional regulator</fullName>
    </submittedName>
</protein>
<dbReference type="PANTHER" id="PTHR43537">
    <property type="entry name" value="TRANSCRIPTIONAL REGULATOR, GNTR FAMILY"/>
    <property type="match status" value="1"/>
</dbReference>
<gene>
    <name evidence="5" type="ORF">NO357_03030</name>
</gene>
<evidence type="ECO:0000256" key="1">
    <source>
        <dbReference type="ARBA" id="ARBA00023015"/>
    </source>
</evidence>
<dbReference type="InterPro" id="IPR000524">
    <property type="entry name" value="Tscrpt_reg_HTH_GntR"/>
</dbReference>
<dbReference type="Gene3D" id="1.20.120.530">
    <property type="entry name" value="GntR ligand-binding domain-like"/>
    <property type="match status" value="1"/>
</dbReference>